<reference evidence="1 2" key="1">
    <citation type="journal article" date="2020" name="bioRxiv">
        <title>Whole genome comparisons of ergot fungi reveals the divergence and evolution of species within the genus Claviceps are the result of varying mechanisms driving genome evolution and host range expansion.</title>
        <authorList>
            <person name="Wyka S.A."/>
            <person name="Mondo S.J."/>
            <person name="Liu M."/>
            <person name="Dettman J."/>
            <person name="Nalam V."/>
            <person name="Broders K.D."/>
        </authorList>
    </citation>
    <scope>NUCLEOTIDE SEQUENCE [LARGE SCALE GENOMIC DNA]</scope>
    <source>
        <strain evidence="1 2">CCC 1485</strain>
    </source>
</reference>
<dbReference type="Proteomes" id="UP000706124">
    <property type="component" value="Unassembled WGS sequence"/>
</dbReference>
<gene>
    <name evidence="1" type="ORF">E4U60_002641</name>
</gene>
<sequence length="58" mass="6291">MERGVAGEAYVSEVDGIVDGAGAMCLGARFQVPKVYIECRSNKVIKFIYSCAECDEVL</sequence>
<dbReference type="AlphaFoldDB" id="A0A9P7MB44"/>
<dbReference type="EMBL" id="SRPO01000220">
    <property type="protein sequence ID" value="KAG5936335.1"/>
    <property type="molecule type" value="Genomic_DNA"/>
</dbReference>
<keyword evidence="2" id="KW-1185">Reference proteome</keyword>
<name>A0A9P7MB44_9HYPO</name>
<proteinExistence type="predicted"/>
<evidence type="ECO:0000313" key="2">
    <source>
        <dbReference type="Proteomes" id="UP000706124"/>
    </source>
</evidence>
<comment type="caution">
    <text evidence="1">The sequence shown here is derived from an EMBL/GenBank/DDBJ whole genome shotgun (WGS) entry which is preliminary data.</text>
</comment>
<organism evidence="1 2">
    <name type="scientific">Claviceps pazoutovae</name>
    <dbReference type="NCBI Taxonomy" id="1649127"/>
    <lineage>
        <taxon>Eukaryota</taxon>
        <taxon>Fungi</taxon>
        <taxon>Dikarya</taxon>
        <taxon>Ascomycota</taxon>
        <taxon>Pezizomycotina</taxon>
        <taxon>Sordariomycetes</taxon>
        <taxon>Hypocreomycetidae</taxon>
        <taxon>Hypocreales</taxon>
        <taxon>Clavicipitaceae</taxon>
        <taxon>Claviceps</taxon>
    </lineage>
</organism>
<protein>
    <submittedName>
        <fullName evidence="1">Uncharacterized protein</fullName>
    </submittedName>
</protein>
<accession>A0A9P7MB44</accession>
<evidence type="ECO:0000313" key="1">
    <source>
        <dbReference type="EMBL" id="KAG5936335.1"/>
    </source>
</evidence>